<evidence type="ECO:0000313" key="3">
    <source>
        <dbReference type="Proteomes" id="UP000613740"/>
    </source>
</evidence>
<accession>A0A835WMZ5</accession>
<evidence type="ECO:0000256" key="1">
    <source>
        <dbReference type="SAM" id="MobiDB-lite"/>
    </source>
</evidence>
<evidence type="ECO:0000313" key="2">
    <source>
        <dbReference type="EMBL" id="KAG2450778.1"/>
    </source>
</evidence>
<organism evidence="2 3">
    <name type="scientific">Chlamydomonas schloesseri</name>
    <dbReference type="NCBI Taxonomy" id="2026947"/>
    <lineage>
        <taxon>Eukaryota</taxon>
        <taxon>Viridiplantae</taxon>
        <taxon>Chlorophyta</taxon>
        <taxon>core chlorophytes</taxon>
        <taxon>Chlorophyceae</taxon>
        <taxon>CS clade</taxon>
        <taxon>Chlamydomonadales</taxon>
        <taxon>Chlamydomonadaceae</taxon>
        <taxon>Chlamydomonas</taxon>
    </lineage>
</organism>
<keyword evidence="3" id="KW-1185">Reference proteome</keyword>
<name>A0A835WMZ5_9CHLO</name>
<reference evidence="2" key="1">
    <citation type="journal article" date="2020" name="bioRxiv">
        <title>Comparative genomics of Chlamydomonas.</title>
        <authorList>
            <person name="Craig R.J."/>
            <person name="Hasan A.R."/>
            <person name="Ness R.W."/>
            <person name="Keightley P.D."/>
        </authorList>
    </citation>
    <scope>NUCLEOTIDE SEQUENCE</scope>
    <source>
        <strain evidence="2">CCAP 11/173</strain>
    </source>
</reference>
<feature type="region of interest" description="Disordered" evidence="1">
    <location>
        <begin position="22"/>
        <end position="47"/>
    </location>
</feature>
<comment type="caution">
    <text evidence="2">The sequence shown here is derived from an EMBL/GenBank/DDBJ whole genome shotgun (WGS) entry which is preliminary data.</text>
</comment>
<dbReference type="Proteomes" id="UP000613740">
    <property type="component" value="Unassembled WGS sequence"/>
</dbReference>
<dbReference type="AlphaFoldDB" id="A0A835WMZ5"/>
<dbReference type="EMBL" id="JAEHOD010000010">
    <property type="protein sequence ID" value="KAG2450778.1"/>
    <property type="molecule type" value="Genomic_DNA"/>
</dbReference>
<gene>
    <name evidence="2" type="ORF">HYH02_004615</name>
</gene>
<proteinExistence type="predicted"/>
<sequence>MLASPVTRAVAPARRSAVAVSAVAAPMPSVPPSKASSNGNGGGPRPVLNVKATIDDINVQLGAFMKQVASSSSLEKINKGIGKEISKAALDRFKRE</sequence>
<dbReference type="OrthoDB" id="534401at2759"/>
<feature type="compositionally biased region" description="Low complexity" evidence="1">
    <location>
        <begin position="22"/>
        <end position="37"/>
    </location>
</feature>
<protein>
    <submittedName>
        <fullName evidence="2">Uncharacterized protein</fullName>
    </submittedName>
</protein>